<evidence type="ECO:0000313" key="2">
    <source>
        <dbReference type="Proteomes" id="UP001162501"/>
    </source>
</evidence>
<reference evidence="1" key="1">
    <citation type="submission" date="2023-05" db="EMBL/GenBank/DDBJ databases">
        <authorList>
            <consortium name="ELIXIR-Norway"/>
        </authorList>
    </citation>
    <scope>NUCLEOTIDE SEQUENCE</scope>
</reference>
<accession>A0ACB0F4P8</accession>
<organism evidence="1 2">
    <name type="scientific">Rangifer tarandus platyrhynchus</name>
    <name type="common">Svalbard reindeer</name>
    <dbReference type="NCBI Taxonomy" id="3082113"/>
    <lineage>
        <taxon>Eukaryota</taxon>
        <taxon>Metazoa</taxon>
        <taxon>Chordata</taxon>
        <taxon>Craniata</taxon>
        <taxon>Vertebrata</taxon>
        <taxon>Euteleostomi</taxon>
        <taxon>Mammalia</taxon>
        <taxon>Eutheria</taxon>
        <taxon>Laurasiatheria</taxon>
        <taxon>Artiodactyla</taxon>
        <taxon>Ruminantia</taxon>
        <taxon>Pecora</taxon>
        <taxon>Cervidae</taxon>
        <taxon>Odocoileinae</taxon>
        <taxon>Rangifer</taxon>
    </lineage>
</organism>
<name>A0ACB0F4P8_RANTA</name>
<sequence length="88" mass="9108">MGAYSEPESLGNARSHVLSEEGPVSAACTRFRLSSRRDERSVCAGNREAGTPEAVGGAPPGGHAPALRLPPRPAPHGPAHRFAVITSL</sequence>
<dbReference type="Proteomes" id="UP001162501">
    <property type="component" value="Chromosome 31"/>
</dbReference>
<gene>
    <name evidence="1" type="ORF">MRATA1EN3_LOCUS19218</name>
</gene>
<proteinExistence type="predicted"/>
<evidence type="ECO:0000313" key="1">
    <source>
        <dbReference type="EMBL" id="CAI9708005.1"/>
    </source>
</evidence>
<dbReference type="EMBL" id="OX596115">
    <property type="protein sequence ID" value="CAI9708005.1"/>
    <property type="molecule type" value="Genomic_DNA"/>
</dbReference>
<protein>
    <submittedName>
        <fullName evidence="1">Uncharacterized protein</fullName>
    </submittedName>
</protein>